<feature type="signal peptide" evidence="2">
    <location>
        <begin position="1"/>
        <end position="29"/>
    </location>
</feature>
<evidence type="ECO:0000313" key="4">
    <source>
        <dbReference type="EMBL" id="CAE6910335.1"/>
    </source>
</evidence>
<dbReference type="InterPro" id="IPR001251">
    <property type="entry name" value="CRAL-TRIO_dom"/>
</dbReference>
<dbReference type="AlphaFoldDB" id="A0A812FZG4"/>
<dbReference type="CDD" id="cd00170">
    <property type="entry name" value="SEC14"/>
    <property type="match status" value="1"/>
</dbReference>
<dbReference type="OrthoDB" id="1434354at2759"/>
<proteinExistence type="predicted"/>
<accession>A0A812FZG4</accession>
<dbReference type="PROSITE" id="PS50191">
    <property type="entry name" value="CRAL_TRIO"/>
    <property type="match status" value="1"/>
</dbReference>
<feature type="compositionally biased region" description="Low complexity" evidence="1">
    <location>
        <begin position="57"/>
        <end position="71"/>
    </location>
</feature>
<evidence type="ECO:0000313" key="5">
    <source>
        <dbReference type="Proteomes" id="UP000604046"/>
    </source>
</evidence>
<feature type="domain" description="CRAL-TRIO" evidence="3">
    <location>
        <begin position="242"/>
        <end position="405"/>
    </location>
</feature>
<dbReference type="SUPFAM" id="SSF52087">
    <property type="entry name" value="CRAL/TRIO domain"/>
    <property type="match status" value="1"/>
</dbReference>
<comment type="caution">
    <text evidence="4">The sequence shown here is derived from an EMBL/GenBank/DDBJ whole genome shotgun (WGS) entry which is preliminary data.</text>
</comment>
<dbReference type="InterPro" id="IPR036273">
    <property type="entry name" value="CRAL/TRIO_N_dom_sf"/>
</dbReference>
<evidence type="ECO:0000256" key="1">
    <source>
        <dbReference type="SAM" id="MobiDB-lite"/>
    </source>
</evidence>
<name>A0A812FZG4_9DINO</name>
<evidence type="ECO:0000259" key="3">
    <source>
        <dbReference type="PROSITE" id="PS50191"/>
    </source>
</evidence>
<dbReference type="SMART" id="SM00516">
    <property type="entry name" value="SEC14"/>
    <property type="match status" value="1"/>
</dbReference>
<evidence type="ECO:0000256" key="2">
    <source>
        <dbReference type="SAM" id="SignalP"/>
    </source>
</evidence>
<dbReference type="SUPFAM" id="SSF46938">
    <property type="entry name" value="CRAL/TRIO N-terminal domain"/>
    <property type="match status" value="1"/>
</dbReference>
<organism evidence="4 5">
    <name type="scientific">Symbiodinium natans</name>
    <dbReference type="NCBI Taxonomy" id="878477"/>
    <lineage>
        <taxon>Eukaryota</taxon>
        <taxon>Sar</taxon>
        <taxon>Alveolata</taxon>
        <taxon>Dinophyceae</taxon>
        <taxon>Suessiales</taxon>
        <taxon>Symbiodiniaceae</taxon>
        <taxon>Symbiodinium</taxon>
    </lineage>
</organism>
<dbReference type="GO" id="GO:0005737">
    <property type="term" value="C:cytoplasm"/>
    <property type="evidence" value="ECO:0007669"/>
    <property type="project" value="TreeGrafter"/>
</dbReference>
<dbReference type="Proteomes" id="UP000604046">
    <property type="component" value="Unassembled WGS sequence"/>
</dbReference>
<gene>
    <name evidence="4" type="primary">SFH2</name>
    <name evidence="4" type="ORF">SNAT2548_LOCUS97</name>
</gene>
<dbReference type="Pfam" id="PF00650">
    <property type="entry name" value="CRAL_TRIO"/>
    <property type="match status" value="1"/>
</dbReference>
<dbReference type="InterPro" id="IPR051064">
    <property type="entry name" value="SEC14/CRAL-TRIO_domain"/>
</dbReference>
<keyword evidence="5" id="KW-1185">Reference proteome</keyword>
<protein>
    <submittedName>
        <fullName evidence="4">SFH2 protein</fullName>
    </submittedName>
</protein>
<dbReference type="PANTHER" id="PTHR23324">
    <property type="entry name" value="SEC14 RELATED PROTEIN"/>
    <property type="match status" value="1"/>
</dbReference>
<dbReference type="Gene3D" id="3.40.525.10">
    <property type="entry name" value="CRAL-TRIO lipid binding domain"/>
    <property type="match status" value="1"/>
</dbReference>
<dbReference type="InterPro" id="IPR036865">
    <property type="entry name" value="CRAL-TRIO_dom_sf"/>
</dbReference>
<reference evidence="4" key="1">
    <citation type="submission" date="2021-02" db="EMBL/GenBank/DDBJ databases">
        <authorList>
            <person name="Dougan E. K."/>
            <person name="Rhodes N."/>
            <person name="Thang M."/>
            <person name="Chan C."/>
        </authorList>
    </citation>
    <scope>NUCLEOTIDE SEQUENCE</scope>
</reference>
<keyword evidence="2" id="KW-0732">Signal</keyword>
<feature type="chain" id="PRO_5032714698" evidence="2">
    <location>
        <begin position="30"/>
        <end position="431"/>
    </location>
</feature>
<dbReference type="PANTHER" id="PTHR23324:SF83">
    <property type="entry name" value="SEC14-LIKE PROTEIN 2"/>
    <property type="match status" value="1"/>
</dbReference>
<dbReference type="EMBL" id="CAJNDS010000001">
    <property type="protein sequence ID" value="CAE6910335.1"/>
    <property type="molecule type" value="Genomic_DNA"/>
</dbReference>
<feature type="region of interest" description="Disordered" evidence="1">
    <location>
        <begin position="39"/>
        <end position="80"/>
    </location>
</feature>
<sequence length="431" mass="48905">MVLPSAWLDQMFYPLVLLVSALWLSELVSQWKACQRRKPSAAAGKTGKTRPEPSDVASTSAGPSPHSASSPTFSESSKEEDAWDDSSSLCELGPFAWCWAGRQPDLNDELQRTDREIIEMKFGYPRSEIYSLDFYPINEDIKALVEVAVRDASKRQDVEQKLRQFRRLSEDLPGSGWVQPKDPRVLLRFLLARQCNVERAFQMLQSVLTWRQQNGAANALPLWNKVKHERFDFYWKSFGCTGLDRDGDPVVFERVGQLDVPGLVKCHPDFIRQHCIYNAECVFSSLEILRRRCLKQDSHRGFQCTVVVDMTGLNLSFMDRHALTLCQLVSRVEADNYPEALKRVIVVRAPWIFPAIWQICKPFFDKGTLEKVSIVKESEMTEVLLRHIPVENVPKALGGRLVSGRGDDYCSTIIAPGGKIPEDIIAMTHST</sequence>